<sequence>MKFMDEFHKDSAIVREINSTFIALIPKCGNPALILDFSPINLVGSMYKVLAKPDKKSYALDHWFGIWWKMEKVDEGLYLLSGLIGVVVEGLSSLLRKAHGLGMISGISFGHNEVHVSHVQFADDTILFLKPRMDYLLNAKRILRCFELASGLKINFHKSCIVRIGDRVVNGEVWAASFQCMGGSLPINYLGLPLRARPCALAFWKNLIRRLEACLAPWKRKFLTKSGRLVLIKSILSSIPNYFLSIFKISSGVANNIEKLQRSFFWGDGVENRKAYTRGLYPMEKSRLCQVRECEWEAKVGFEVQFFLFFLYRAVDSLFETGSKSATILNEGIQVIVGNGERAVFWKDLLWNSIPLKVAFPRSFALDINKEGAVRDHGRWEGSKWVWKVDLRRPIFD</sequence>
<dbReference type="AlphaFoldDB" id="A0AAE0AK71"/>
<gene>
    <name evidence="1" type="ORF">Dsin_013527</name>
</gene>
<accession>A0AAE0AK71</accession>
<comment type="caution">
    <text evidence="1">The sequence shown here is derived from an EMBL/GenBank/DDBJ whole genome shotgun (WGS) entry which is preliminary data.</text>
</comment>
<protein>
    <submittedName>
        <fullName evidence="1">Uncharacterized protein</fullName>
    </submittedName>
</protein>
<name>A0AAE0AK71_9ROSI</name>
<evidence type="ECO:0000313" key="1">
    <source>
        <dbReference type="EMBL" id="KAK3219557.1"/>
    </source>
</evidence>
<evidence type="ECO:0000313" key="2">
    <source>
        <dbReference type="Proteomes" id="UP001281410"/>
    </source>
</evidence>
<dbReference type="PANTHER" id="PTHR33116">
    <property type="entry name" value="REVERSE TRANSCRIPTASE ZINC-BINDING DOMAIN-CONTAINING PROTEIN-RELATED-RELATED"/>
    <property type="match status" value="1"/>
</dbReference>
<proteinExistence type="predicted"/>
<organism evidence="1 2">
    <name type="scientific">Dipteronia sinensis</name>
    <dbReference type="NCBI Taxonomy" id="43782"/>
    <lineage>
        <taxon>Eukaryota</taxon>
        <taxon>Viridiplantae</taxon>
        <taxon>Streptophyta</taxon>
        <taxon>Embryophyta</taxon>
        <taxon>Tracheophyta</taxon>
        <taxon>Spermatophyta</taxon>
        <taxon>Magnoliopsida</taxon>
        <taxon>eudicotyledons</taxon>
        <taxon>Gunneridae</taxon>
        <taxon>Pentapetalae</taxon>
        <taxon>rosids</taxon>
        <taxon>malvids</taxon>
        <taxon>Sapindales</taxon>
        <taxon>Sapindaceae</taxon>
        <taxon>Hippocastanoideae</taxon>
        <taxon>Acereae</taxon>
        <taxon>Dipteronia</taxon>
    </lineage>
</organism>
<dbReference type="Proteomes" id="UP001281410">
    <property type="component" value="Unassembled WGS sequence"/>
</dbReference>
<keyword evidence="2" id="KW-1185">Reference proteome</keyword>
<dbReference type="PANTHER" id="PTHR33116:SF75">
    <property type="entry name" value="RIBONUCLEASE H PROTEIN"/>
    <property type="match status" value="1"/>
</dbReference>
<reference evidence="1" key="1">
    <citation type="journal article" date="2023" name="Plant J.">
        <title>Genome sequences and population genomics provide insights into the demographic history, inbreeding, and mutation load of two 'living fossil' tree species of Dipteronia.</title>
        <authorList>
            <person name="Feng Y."/>
            <person name="Comes H.P."/>
            <person name="Chen J."/>
            <person name="Zhu S."/>
            <person name="Lu R."/>
            <person name="Zhang X."/>
            <person name="Li P."/>
            <person name="Qiu J."/>
            <person name="Olsen K.M."/>
            <person name="Qiu Y."/>
        </authorList>
    </citation>
    <scope>NUCLEOTIDE SEQUENCE</scope>
    <source>
        <strain evidence="1">NBL</strain>
    </source>
</reference>
<dbReference type="EMBL" id="JANJYJ010000004">
    <property type="protein sequence ID" value="KAK3219557.1"/>
    <property type="molecule type" value="Genomic_DNA"/>
</dbReference>